<dbReference type="AlphaFoldDB" id="A0AAD4RA54"/>
<dbReference type="Gene3D" id="3.30.70.330">
    <property type="match status" value="1"/>
</dbReference>
<dbReference type="GO" id="GO:0005634">
    <property type="term" value="C:nucleus"/>
    <property type="evidence" value="ECO:0007669"/>
    <property type="project" value="TreeGrafter"/>
</dbReference>
<dbReference type="PANTHER" id="PTHR13968:SF26">
    <property type="entry name" value="RRM DOMAIN-CONTAINING PROTEIN"/>
    <property type="match status" value="1"/>
</dbReference>
<accession>A0AAD4RA54</accession>
<dbReference type="InterPro" id="IPR012677">
    <property type="entry name" value="Nucleotide-bd_a/b_plait_sf"/>
</dbReference>
<evidence type="ECO:0000259" key="3">
    <source>
        <dbReference type="PROSITE" id="PS50102"/>
    </source>
</evidence>
<evidence type="ECO:0000256" key="1">
    <source>
        <dbReference type="ARBA" id="ARBA00022884"/>
    </source>
</evidence>
<feature type="domain" description="RRM" evidence="3">
    <location>
        <begin position="36"/>
        <end position="107"/>
    </location>
</feature>
<dbReference type="PROSITE" id="PS00028">
    <property type="entry name" value="ZINC_FINGER_C2H2_1"/>
    <property type="match status" value="1"/>
</dbReference>
<organism evidence="4 5">
    <name type="scientific">Ditylenchus destructor</name>
    <dbReference type="NCBI Taxonomy" id="166010"/>
    <lineage>
        <taxon>Eukaryota</taxon>
        <taxon>Metazoa</taxon>
        <taxon>Ecdysozoa</taxon>
        <taxon>Nematoda</taxon>
        <taxon>Chromadorea</taxon>
        <taxon>Rhabditida</taxon>
        <taxon>Tylenchina</taxon>
        <taxon>Tylenchomorpha</taxon>
        <taxon>Sphaerularioidea</taxon>
        <taxon>Anguinidae</taxon>
        <taxon>Anguininae</taxon>
        <taxon>Ditylenchus</taxon>
    </lineage>
</organism>
<dbReference type="Proteomes" id="UP001201812">
    <property type="component" value="Unassembled WGS sequence"/>
</dbReference>
<dbReference type="InterPro" id="IPR013087">
    <property type="entry name" value="Znf_C2H2_type"/>
</dbReference>
<dbReference type="InterPro" id="IPR035979">
    <property type="entry name" value="RBD_domain_sf"/>
</dbReference>
<sequence length="253" mass="28181">MYSNVFSSFGYGPSGYAPKSEVSYDTSSKDPVLMRARVFVGNLNTNRVTREDVIQIFRAYGTLTGVTLFKGYAFVQYLSPNEADLSVSALNGYNWSGQILDVKLACGTPTGGKPTTTNFGQKRSPETVFSNNKVEKMEHVNNQNKTYAEGLQEFPKVVDHSATPDTLICGTCRFVTKGINDYIEHRKKPCTFFKTEGEPNRLQCFTCTDEFSHSWDLVQHLTTTHKLVLYKESPVVGADFTSNGDDGDEKVDL</sequence>
<dbReference type="EMBL" id="JAKKPZ010000006">
    <property type="protein sequence ID" value="KAI1720416.1"/>
    <property type="molecule type" value="Genomic_DNA"/>
</dbReference>
<dbReference type="GO" id="GO:0003723">
    <property type="term" value="F:RNA binding"/>
    <property type="evidence" value="ECO:0007669"/>
    <property type="project" value="UniProtKB-UniRule"/>
</dbReference>
<evidence type="ECO:0000313" key="4">
    <source>
        <dbReference type="EMBL" id="KAI1720416.1"/>
    </source>
</evidence>
<reference evidence="4" key="1">
    <citation type="submission" date="2022-01" db="EMBL/GenBank/DDBJ databases">
        <title>Genome Sequence Resource for Two Populations of Ditylenchus destructor, the Migratory Endoparasitic Phytonematode.</title>
        <authorList>
            <person name="Zhang H."/>
            <person name="Lin R."/>
            <person name="Xie B."/>
        </authorList>
    </citation>
    <scope>NUCLEOTIDE SEQUENCE</scope>
    <source>
        <strain evidence="4">BazhouSP</strain>
    </source>
</reference>
<evidence type="ECO:0000256" key="2">
    <source>
        <dbReference type="PROSITE-ProRule" id="PRU00176"/>
    </source>
</evidence>
<dbReference type="PROSITE" id="PS50102">
    <property type="entry name" value="RRM"/>
    <property type="match status" value="1"/>
</dbReference>
<protein>
    <submittedName>
        <fullName evidence="4">RNA recognition motif domain-containing protein</fullName>
    </submittedName>
</protein>
<keyword evidence="5" id="KW-1185">Reference proteome</keyword>
<comment type="caution">
    <text evidence="4">The sequence shown here is derived from an EMBL/GenBank/DDBJ whole genome shotgun (WGS) entry which is preliminary data.</text>
</comment>
<evidence type="ECO:0000313" key="5">
    <source>
        <dbReference type="Proteomes" id="UP001201812"/>
    </source>
</evidence>
<dbReference type="InterPro" id="IPR051186">
    <property type="entry name" value="RRM_HNRPC/RALY_subfam"/>
</dbReference>
<dbReference type="SUPFAM" id="SSF54928">
    <property type="entry name" value="RNA-binding domain, RBD"/>
    <property type="match status" value="1"/>
</dbReference>
<dbReference type="InterPro" id="IPR000504">
    <property type="entry name" value="RRM_dom"/>
</dbReference>
<dbReference type="SMART" id="SM00360">
    <property type="entry name" value="RRM"/>
    <property type="match status" value="1"/>
</dbReference>
<keyword evidence="1 2" id="KW-0694">RNA-binding</keyword>
<name>A0AAD4RA54_9BILA</name>
<dbReference type="PANTHER" id="PTHR13968">
    <property type="entry name" value="HETEROGENEOUS NUCLEAR RIBONUCLEOPROTEIN"/>
    <property type="match status" value="1"/>
</dbReference>
<dbReference type="Pfam" id="PF00076">
    <property type="entry name" value="RRM_1"/>
    <property type="match status" value="1"/>
</dbReference>
<proteinExistence type="predicted"/>
<gene>
    <name evidence="4" type="ORF">DdX_05806</name>
</gene>